<feature type="domain" description="Helicase C-terminal" evidence="8">
    <location>
        <begin position="234"/>
        <end position="389"/>
    </location>
</feature>
<dbReference type="CDD" id="cd00268">
    <property type="entry name" value="DEADc"/>
    <property type="match status" value="1"/>
</dbReference>
<evidence type="ECO:0000259" key="7">
    <source>
        <dbReference type="PROSITE" id="PS51192"/>
    </source>
</evidence>
<dbReference type="Pfam" id="PF00271">
    <property type="entry name" value="Helicase_C"/>
    <property type="match status" value="1"/>
</dbReference>
<feature type="region of interest" description="Disordered" evidence="6">
    <location>
        <begin position="401"/>
        <end position="567"/>
    </location>
</feature>
<evidence type="ECO:0000256" key="4">
    <source>
        <dbReference type="ARBA" id="ARBA00022840"/>
    </source>
</evidence>
<dbReference type="InterPro" id="IPR027417">
    <property type="entry name" value="P-loop_NTPase"/>
</dbReference>
<dbReference type="InterPro" id="IPR011545">
    <property type="entry name" value="DEAD/DEAH_box_helicase_dom"/>
</dbReference>
<dbReference type="SMART" id="SM00487">
    <property type="entry name" value="DEXDc"/>
    <property type="match status" value="1"/>
</dbReference>
<dbReference type="PANTHER" id="PTHR47959:SF13">
    <property type="entry name" value="ATP-DEPENDENT RNA HELICASE RHLE"/>
    <property type="match status" value="1"/>
</dbReference>
<dbReference type="AlphaFoldDB" id="A0A2V5IT09"/>
<evidence type="ECO:0000256" key="2">
    <source>
        <dbReference type="ARBA" id="ARBA00022801"/>
    </source>
</evidence>
<feature type="compositionally biased region" description="Gly residues" evidence="6">
    <location>
        <begin position="539"/>
        <end position="553"/>
    </location>
</feature>
<dbReference type="OrthoDB" id="9805696at2"/>
<dbReference type="GO" id="GO:0003676">
    <property type="term" value="F:nucleic acid binding"/>
    <property type="evidence" value="ECO:0007669"/>
    <property type="project" value="InterPro"/>
</dbReference>
<dbReference type="PROSITE" id="PS51192">
    <property type="entry name" value="HELICASE_ATP_BIND_1"/>
    <property type="match status" value="1"/>
</dbReference>
<organism evidence="9 10">
    <name type="scientific">Arthrobacter psychrolactophilus</name>
    <dbReference type="NCBI Taxonomy" id="92442"/>
    <lineage>
        <taxon>Bacteria</taxon>
        <taxon>Bacillati</taxon>
        <taxon>Actinomycetota</taxon>
        <taxon>Actinomycetes</taxon>
        <taxon>Micrococcales</taxon>
        <taxon>Micrococcaceae</taxon>
        <taxon>Arthrobacter</taxon>
    </lineage>
</organism>
<dbReference type="RefSeq" id="WP_110484705.1">
    <property type="nucleotide sequence ID" value="NZ_QJVC01000004.1"/>
</dbReference>
<keyword evidence="4" id="KW-0067">ATP-binding</keyword>
<dbReference type="InterPro" id="IPR014001">
    <property type="entry name" value="Helicase_ATP-bd"/>
</dbReference>
<comment type="caution">
    <text evidence="9">The sequence shown here is derived from an EMBL/GenBank/DDBJ whole genome shotgun (WGS) entry which is preliminary data.</text>
</comment>
<dbReference type="PROSITE" id="PS51194">
    <property type="entry name" value="HELICASE_CTER"/>
    <property type="match status" value="1"/>
</dbReference>
<feature type="domain" description="Helicase ATP-binding" evidence="7">
    <location>
        <begin position="33"/>
        <end position="210"/>
    </location>
</feature>
<protein>
    <submittedName>
        <fullName evidence="9">DEAD/DEAH box helicase</fullName>
    </submittedName>
</protein>
<evidence type="ECO:0000256" key="6">
    <source>
        <dbReference type="SAM" id="MobiDB-lite"/>
    </source>
</evidence>
<proteinExistence type="inferred from homology"/>
<evidence type="ECO:0000313" key="9">
    <source>
        <dbReference type="EMBL" id="PYI39141.1"/>
    </source>
</evidence>
<dbReference type="GO" id="GO:0005524">
    <property type="term" value="F:ATP binding"/>
    <property type="evidence" value="ECO:0007669"/>
    <property type="project" value="UniProtKB-KW"/>
</dbReference>
<keyword evidence="3 9" id="KW-0347">Helicase</keyword>
<dbReference type="Proteomes" id="UP000247980">
    <property type="component" value="Unassembled WGS sequence"/>
</dbReference>
<dbReference type="GO" id="GO:0005829">
    <property type="term" value="C:cytosol"/>
    <property type="evidence" value="ECO:0007669"/>
    <property type="project" value="TreeGrafter"/>
</dbReference>
<dbReference type="EMBL" id="QJVC01000004">
    <property type="protein sequence ID" value="PYI39141.1"/>
    <property type="molecule type" value="Genomic_DNA"/>
</dbReference>
<dbReference type="SMART" id="SM00490">
    <property type="entry name" value="HELICc"/>
    <property type="match status" value="1"/>
</dbReference>
<reference evidence="9 10" key="1">
    <citation type="submission" date="2018-05" db="EMBL/GenBank/DDBJ databases">
        <title>Genetic diversity of glacier-inhabiting Cryobacterium bacteria in China and description of Cryobacterium mengkeensis sp. nov. and Arthrobacter glacialis sp. nov.</title>
        <authorList>
            <person name="Liu Q."/>
            <person name="Xin Y.-H."/>
        </authorList>
    </citation>
    <scope>NUCLEOTIDE SEQUENCE [LARGE SCALE GENOMIC DNA]</scope>
    <source>
        <strain evidence="9 10">B7</strain>
    </source>
</reference>
<evidence type="ECO:0000256" key="3">
    <source>
        <dbReference type="ARBA" id="ARBA00022806"/>
    </source>
</evidence>
<dbReference type="PANTHER" id="PTHR47959">
    <property type="entry name" value="ATP-DEPENDENT RNA HELICASE RHLE-RELATED"/>
    <property type="match status" value="1"/>
</dbReference>
<keyword evidence="2" id="KW-0378">Hydrolase</keyword>
<dbReference type="InterPro" id="IPR001650">
    <property type="entry name" value="Helicase_C-like"/>
</dbReference>
<feature type="compositionally biased region" description="Basic and acidic residues" evidence="6">
    <location>
        <begin position="486"/>
        <end position="503"/>
    </location>
</feature>
<dbReference type="CDD" id="cd18787">
    <property type="entry name" value="SF2_C_DEAD"/>
    <property type="match status" value="1"/>
</dbReference>
<evidence type="ECO:0000313" key="10">
    <source>
        <dbReference type="Proteomes" id="UP000247980"/>
    </source>
</evidence>
<keyword evidence="10" id="KW-1185">Reference proteome</keyword>
<dbReference type="GO" id="GO:0016787">
    <property type="term" value="F:hydrolase activity"/>
    <property type="evidence" value="ECO:0007669"/>
    <property type="project" value="UniProtKB-KW"/>
</dbReference>
<dbReference type="Gene3D" id="3.40.50.300">
    <property type="entry name" value="P-loop containing nucleotide triphosphate hydrolases"/>
    <property type="match status" value="2"/>
</dbReference>
<accession>A0A2V5IT09</accession>
<name>A0A2V5IT09_9MICC</name>
<feature type="compositionally biased region" description="Low complexity" evidence="6">
    <location>
        <begin position="525"/>
        <end position="538"/>
    </location>
</feature>
<keyword evidence="1" id="KW-0547">Nucleotide-binding</keyword>
<dbReference type="GO" id="GO:0003724">
    <property type="term" value="F:RNA helicase activity"/>
    <property type="evidence" value="ECO:0007669"/>
    <property type="project" value="TreeGrafter"/>
</dbReference>
<dbReference type="Pfam" id="PF00270">
    <property type="entry name" value="DEAD"/>
    <property type="match status" value="1"/>
</dbReference>
<comment type="similarity">
    <text evidence="5">Belongs to the DEAD box helicase family.</text>
</comment>
<dbReference type="InterPro" id="IPR050079">
    <property type="entry name" value="DEAD_box_RNA_helicase"/>
</dbReference>
<dbReference type="SUPFAM" id="SSF52540">
    <property type="entry name" value="P-loop containing nucleoside triphosphate hydrolases"/>
    <property type="match status" value="1"/>
</dbReference>
<evidence type="ECO:0000256" key="1">
    <source>
        <dbReference type="ARBA" id="ARBA00022741"/>
    </source>
</evidence>
<dbReference type="InterPro" id="IPR044742">
    <property type="entry name" value="DEAD/DEAH_RhlB"/>
</dbReference>
<evidence type="ECO:0000256" key="5">
    <source>
        <dbReference type="ARBA" id="ARBA00038437"/>
    </source>
</evidence>
<gene>
    <name evidence="9" type="ORF">CVS30_07505</name>
</gene>
<evidence type="ECO:0000259" key="8">
    <source>
        <dbReference type="PROSITE" id="PS51194"/>
    </source>
</evidence>
<sequence length="567" mass="59593">MTTFAALGAPKEIVASLAAQGIEEAFPIQIKTLPDTLAGRDVLGRGRTGSGKTIAFSIPLVARLAEREAPYFRKPGKPMGLVLAPTRELATQLNNTIEPLAKAMGLNTTVIYGGVSQARQEKALRAGVDIVIACPGRLEDLMKQRIVSLENVEITVLDEADHMADLGFLPVVKRLLDTTPTQGQRMLFSATLDNGVDKIVQRYLSNQLTHSVDEPKAAVSTMEHHVLVVNDQTVKKQVIVELASGAGRRILFMRTKHHARKLAKTLTDAGIPAVDLHGNLSQNARDRNLAEFSTGDVRVLVATDVAARGVHVDDIELVIHVDPPTEHKAYLHRSGRTARAGSDGVVVTLTLPEQQGDVKKLMRAAGVDVNFERVTTSSPLIATLVGDVADKIDPRTRAALLASKQPAQGGGTSTGANAQRKRARSGAAPTAGGRGGRGGRGRVSSDSSERPAAAGNRGERREGAQQGARFGGGENRRPARAAGEGRPVRSGEGRPARDGDVARGKRAPQGGTREGARTGSSPAWSSNTGGTSGGSYNANGGGSARPARSGGGARRASAPASNQRRGR</sequence>